<evidence type="ECO:0000256" key="1">
    <source>
        <dbReference type="SAM" id="MobiDB-lite"/>
    </source>
</evidence>
<sequence>MAIPQGINTDAQQTNGGVLQSVKGGVGNVYEHTSSFVTRKATEAAHAGGDAAQYVADQLKAPEPVPGPAEQKGMDMGAEAGRKIDSANAAAAENLESTRDTVASSDAVQHAAAAKNSAAAKASETKLTMAEKLSHAKDTVAEQVTEARHQAAEASRGMAAKLDTTDEKQQQAMRT</sequence>
<proteinExistence type="predicted"/>
<protein>
    <submittedName>
        <fullName evidence="2">Uncharacterized protein</fullName>
    </submittedName>
</protein>
<reference evidence="2" key="1">
    <citation type="submission" date="2021-01" db="EMBL/GenBank/DDBJ databases">
        <authorList>
            <person name="Corre E."/>
            <person name="Pelletier E."/>
            <person name="Niang G."/>
            <person name="Scheremetjew M."/>
            <person name="Finn R."/>
            <person name="Kale V."/>
            <person name="Holt S."/>
            <person name="Cochrane G."/>
            <person name="Meng A."/>
            <person name="Brown T."/>
            <person name="Cohen L."/>
        </authorList>
    </citation>
    <scope>NUCLEOTIDE SEQUENCE</scope>
    <source>
        <strain evidence="2">CCMP645</strain>
    </source>
</reference>
<organism evidence="2">
    <name type="scientific">Chrysotila carterae</name>
    <name type="common">Marine alga</name>
    <name type="synonym">Syracosphaera carterae</name>
    <dbReference type="NCBI Taxonomy" id="13221"/>
    <lineage>
        <taxon>Eukaryota</taxon>
        <taxon>Haptista</taxon>
        <taxon>Haptophyta</taxon>
        <taxon>Prymnesiophyceae</taxon>
        <taxon>Isochrysidales</taxon>
        <taxon>Isochrysidaceae</taxon>
        <taxon>Chrysotila</taxon>
    </lineage>
</organism>
<feature type="region of interest" description="Disordered" evidence="1">
    <location>
        <begin position="145"/>
        <end position="175"/>
    </location>
</feature>
<dbReference type="EMBL" id="HBIZ01065681">
    <property type="protein sequence ID" value="CAE0787606.1"/>
    <property type="molecule type" value="Transcribed_RNA"/>
</dbReference>
<name>A0A7S4C6D8_CHRCT</name>
<dbReference type="AlphaFoldDB" id="A0A7S4C6D8"/>
<gene>
    <name evidence="2" type="ORF">PCAR00345_LOCUS40314</name>
</gene>
<evidence type="ECO:0000313" key="2">
    <source>
        <dbReference type="EMBL" id="CAE0787606.1"/>
    </source>
</evidence>
<accession>A0A7S4C6D8</accession>